<feature type="transmembrane region" description="Helical" evidence="1">
    <location>
        <begin position="192"/>
        <end position="210"/>
    </location>
</feature>
<keyword evidence="1" id="KW-0812">Transmembrane</keyword>
<sequence length="222" mass="26059">MDNQNTSKIIKYYIDSHKDRIYFIFAGNLLFLFFIINFNMHTNHSFIQSLIYIAPAWLTFIPTTMDVKEMRNCLAYGCTRNDIARSTSFMTLKFSAILFIEFIVTYFTIAFLALSNKSDIINIFLSNLSAFIKMTSIPILILVAVNILSTIRKKDSKIMEKRSKIILNIIWYVFIFFPIILKPILYKYYIQNLNLLNSIILYVVSIFLTYKTNDYIVGKIDF</sequence>
<feature type="transmembrane region" description="Helical" evidence="1">
    <location>
        <begin position="21"/>
        <end position="40"/>
    </location>
</feature>
<dbReference type="Proteomes" id="UP000006437">
    <property type="component" value="Unassembled WGS sequence"/>
</dbReference>
<dbReference type="RefSeq" id="WP_009526358.1">
    <property type="nucleotide sequence ID" value="NZ_JH414570.1"/>
</dbReference>
<comment type="caution">
    <text evidence="2">The sequence shown here is derived from an EMBL/GenBank/DDBJ whole genome shotgun (WGS) entry which is preliminary data.</text>
</comment>
<organism evidence="2 3">
    <name type="scientific">Peptoanaerobacter stomatis</name>
    <dbReference type="NCBI Taxonomy" id="796937"/>
    <lineage>
        <taxon>Bacteria</taxon>
        <taxon>Bacillati</taxon>
        <taxon>Bacillota</taxon>
        <taxon>Clostridia</taxon>
        <taxon>Peptostreptococcales</taxon>
        <taxon>Filifactoraceae</taxon>
        <taxon>Peptoanaerobacter</taxon>
    </lineage>
</organism>
<evidence type="ECO:0000313" key="2">
    <source>
        <dbReference type="EMBL" id="EHL14519.1"/>
    </source>
</evidence>
<keyword evidence="1" id="KW-0472">Membrane</keyword>
<feature type="transmembrane region" description="Helical" evidence="1">
    <location>
        <begin position="120"/>
        <end position="145"/>
    </location>
</feature>
<reference evidence="2 3" key="1">
    <citation type="submission" date="2011-08" db="EMBL/GenBank/DDBJ databases">
        <title>The Genome Sequence of Eubacteriaceae bacterium ACC19a.</title>
        <authorList>
            <consortium name="The Broad Institute Genome Sequencing Platform"/>
            <person name="Earl A."/>
            <person name="Ward D."/>
            <person name="Feldgarden M."/>
            <person name="Gevers D."/>
            <person name="Sizova M."/>
            <person name="Hazen A."/>
            <person name="Epstein S."/>
            <person name="Young S.K."/>
            <person name="Zeng Q."/>
            <person name="Gargeya S."/>
            <person name="Fitzgerald M."/>
            <person name="Haas B."/>
            <person name="Abouelleil A."/>
            <person name="Alvarado L."/>
            <person name="Arachchi H.M."/>
            <person name="Berlin A."/>
            <person name="Brown A."/>
            <person name="Chapman S.B."/>
            <person name="Chen Z."/>
            <person name="Dunbar C."/>
            <person name="Freedman E."/>
            <person name="Gearin G."/>
            <person name="Gellesch M."/>
            <person name="Goldberg J."/>
            <person name="Griggs A."/>
            <person name="Gujja S."/>
            <person name="Heiman D."/>
            <person name="Howarth C."/>
            <person name="Larson L."/>
            <person name="Lui A."/>
            <person name="MacDonald P.J.P."/>
            <person name="Montmayeur A."/>
            <person name="Murphy C."/>
            <person name="Neiman D."/>
            <person name="Pearson M."/>
            <person name="Priest M."/>
            <person name="Roberts A."/>
            <person name="Saif S."/>
            <person name="Shea T."/>
            <person name="Shenoy N."/>
            <person name="Sisk P."/>
            <person name="Stolte C."/>
            <person name="Sykes S."/>
            <person name="Wortman J."/>
            <person name="Nusbaum C."/>
            <person name="Birren B."/>
        </authorList>
    </citation>
    <scope>NUCLEOTIDE SEQUENCE [LARGE SCALE GENOMIC DNA]</scope>
    <source>
        <strain evidence="2 3">ACC19a</strain>
    </source>
</reference>
<keyword evidence="1" id="KW-1133">Transmembrane helix</keyword>
<feature type="transmembrane region" description="Helical" evidence="1">
    <location>
        <begin position="165"/>
        <end position="186"/>
    </location>
</feature>
<dbReference type="HOGENOM" id="CLU_1244354_0_0_9"/>
<protein>
    <submittedName>
        <fullName evidence="2">Uncharacterized protein</fullName>
    </submittedName>
</protein>
<feature type="transmembrane region" description="Helical" evidence="1">
    <location>
        <begin position="46"/>
        <end position="65"/>
    </location>
</feature>
<evidence type="ECO:0000256" key="1">
    <source>
        <dbReference type="SAM" id="Phobius"/>
    </source>
</evidence>
<proteinExistence type="predicted"/>
<name>G9X198_9FIRM</name>
<evidence type="ECO:0000313" key="3">
    <source>
        <dbReference type="Proteomes" id="UP000006437"/>
    </source>
</evidence>
<dbReference type="BioCyc" id="EBAC796937-HMP:GMGH-2170-MONOMER"/>
<feature type="transmembrane region" description="Helical" evidence="1">
    <location>
        <begin position="94"/>
        <end position="114"/>
    </location>
</feature>
<gene>
    <name evidence="2" type="ORF">HMPREF9629_02142</name>
</gene>
<dbReference type="EMBL" id="AFZE01000026">
    <property type="protein sequence ID" value="EHL14519.1"/>
    <property type="molecule type" value="Genomic_DNA"/>
</dbReference>
<dbReference type="AlphaFoldDB" id="G9X198"/>
<accession>G9X198</accession>